<keyword evidence="6 7" id="KW-0472">Membrane</keyword>
<comment type="similarity">
    <text evidence="2">Belongs to the CPA3 antiporters (TC 2.A.63) subunit C family.</text>
</comment>
<protein>
    <submittedName>
        <fullName evidence="8">Cation:proton antiporter</fullName>
    </submittedName>
</protein>
<dbReference type="Pfam" id="PF00420">
    <property type="entry name" value="Oxidored_q2"/>
    <property type="match status" value="1"/>
</dbReference>
<keyword evidence="5 7" id="KW-1133">Transmembrane helix</keyword>
<proteinExistence type="inferred from homology"/>
<feature type="transmembrane region" description="Helical" evidence="7">
    <location>
        <begin position="78"/>
        <end position="99"/>
    </location>
</feature>
<dbReference type="InterPro" id="IPR050601">
    <property type="entry name" value="CPA3_antiporter_subunitC"/>
</dbReference>
<dbReference type="InterPro" id="IPR039428">
    <property type="entry name" value="NUOK/Mnh_C1-like"/>
</dbReference>
<feature type="transmembrane region" description="Helical" evidence="7">
    <location>
        <begin position="6"/>
        <end position="25"/>
    </location>
</feature>
<organism evidence="8">
    <name type="scientific">candidate division WOR-3 bacterium</name>
    <dbReference type="NCBI Taxonomy" id="2052148"/>
    <lineage>
        <taxon>Bacteria</taxon>
        <taxon>Bacteria division WOR-3</taxon>
    </lineage>
</organism>
<dbReference type="GO" id="GO:0005886">
    <property type="term" value="C:plasma membrane"/>
    <property type="evidence" value="ECO:0007669"/>
    <property type="project" value="UniProtKB-SubCell"/>
</dbReference>
<comment type="subcellular location">
    <subcellularLocation>
        <location evidence="1">Cell membrane</location>
        <topology evidence="1">Multi-pass membrane protein</topology>
    </subcellularLocation>
</comment>
<evidence type="ECO:0000256" key="5">
    <source>
        <dbReference type="ARBA" id="ARBA00022989"/>
    </source>
</evidence>
<evidence type="ECO:0000256" key="6">
    <source>
        <dbReference type="ARBA" id="ARBA00023136"/>
    </source>
</evidence>
<evidence type="ECO:0000256" key="3">
    <source>
        <dbReference type="ARBA" id="ARBA00022475"/>
    </source>
</evidence>
<feature type="transmembrane region" description="Helical" evidence="7">
    <location>
        <begin position="32"/>
        <end position="53"/>
    </location>
</feature>
<keyword evidence="4 7" id="KW-0812">Transmembrane</keyword>
<dbReference type="PANTHER" id="PTHR34583">
    <property type="entry name" value="ANTIPORTER SUBUNIT MNHC2-RELATED"/>
    <property type="match status" value="1"/>
</dbReference>
<evidence type="ECO:0000256" key="2">
    <source>
        <dbReference type="ARBA" id="ARBA00010388"/>
    </source>
</evidence>
<sequence length="118" mass="13016">MNIESLIFYGVPIYLIFMGILVVLTTKNLFKMLLGLSLMDSGINILIVALGYVKGGTTPIFSEYPKIYEKVVDPVPPALVLTAIVIGLAFLGLGLSIVIRIKEKYGTVNVEKLKELKW</sequence>
<name>A0A7V3NVT0_UNCW3</name>
<comment type="caution">
    <text evidence="8">The sequence shown here is derived from an EMBL/GenBank/DDBJ whole genome shotgun (WGS) entry which is preliminary data.</text>
</comment>
<evidence type="ECO:0000256" key="4">
    <source>
        <dbReference type="ARBA" id="ARBA00022692"/>
    </source>
</evidence>
<evidence type="ECO:0000256" key="1">
    <source>
        <dbReference type="ARBA" id="ARBA00004651"/>
    </source>
</evidence>
<accession>A0A7V3NVT0</accession>
<gene>
    <name evidence="8" type="ORF">ENV38_06825</name>
</gene>
<dbReference type="EMBL" id="DTGD01000256">
    <property type="protein sequence ID" value="HGB36599.1"/>
    <property type="molecule type" value="Genomic_DNA"/>
</dbReference>
<evidence type="ECO:0000256" key="7">
    <source>
        <dbReference type="SAM" id="Phobius"/>
    </source>
</evidence>
<keyword evidence="3" id="KW-1003">Cell membrane</keyword>
<dbReference type="PANTHER" id="PTHR34583:SF2">
    <property type="entry name" value="ANTIPORTER SUBUNIT MNHC2-RELATED"/>
    <property type="match status" value="1"/>
</dbReference>
<reference evidence="8" key="1">
    <citation type="journal article" date="2020" name="mSystems">
        <title>Genome- and Community-Level Interaction Insights into Carbon Utilization and Element Cycling Functions of Hydrothermarchaeota in Hydrothermal Sediment.</title>
        <authorList>
            <person name="Zhou Z."/>
            <person name="Liu Y."/>
            <person name="Xu W."/>
            <person name="Pan J."/>
            <person name="Luo Z.H."/>
            <person name="Li M."/>
        </authorList>
    </citation>
    <scope>NUCLEOTIDE SEQUENCE [LARGE SCALE GENOMIC DNA]</scope>
    <source>
        <strain evidence="8">SpSt-754</strain>
    </source>
</reference>
<dbReference type="Gene3D" id="1.10.287.3510">
    <property type="match status" value="1"/>
</dbReference>
<evidence type="ECO:0000313" key="8">
    <source>
        <dbReference type="EMBL" id="HGB36599.1"/>
    </source>
</evidence>
<dbReference type="AlphaFoldDB" id="A0A7V3NVT0"/>